<feature type="active site" evidence="8">
    <location>
        <position position="283"/>
    </location>
</feature>
<dbReference type="InterPro" id="IPR023042">
    <property type="entry name" value="Peptidase_M17_leu_NH2_pept"/>
</dbReference>
<dbReference type="GO" id="GO:0004177">
    <property type="term" value="F:aminopeptidase activity"/>
    <property type="evidence" value="ECO:0007669"/>
    <property type="project" value="UniProtKB-KW"/>
</dbReference>
<feature type="domain" description="Cytosol aminopeptidase" evidence="9">
    <location>
        <begin position="351"/>
        <end position="358"/>
    </location>
</feature>
<dbReference type="NCBIfam" id="NF002074">
    <property type="entry name" value="PRK00913.1-4"/>
    <property type="match status" value="1"/>
</dbReference>
<dbReference type="SUPFAM" id="SSF53187">
    <property type="entry name" value="Zn-dependent exopeptidases"/>
    <property type="match status" value="1"/>
</dbReference>
<dbReference type="CDD" id="cd00433">
    <property type="entry name" value="Peptidase_M17"/>
    <property type="match status" value="1"/>
</dbReference>
<keyword evidence="11" id="KW-1185">Reference proteome</keyword>
<dbReference type="InterPro" id="IPR043472">
    <property type="entry name" value="Macro_dom-like"/>
</dbReference>
<comment type="subcellular location">
    <subcellularLocation>
        <location evidence="8">Cytoplasm</location>
    </subcellularLocation>
</comment>
<feature type="active site" evidence="8">
    <location>
        <position position="357"/>
    </location>
</feature>
<evidence type="ECO:0000256" key="7">
    <source>
        <dbReference type="ARBA" id="ARBA00023211"/>
    </source>
</evidence>
<comment type="cofactor">
    <cofactor evidence="8">
        <name>Mn(2+)</name>
        <dbReference type="ChEBI" id="CHEBI:29035"/>
    </cofactor>
    <text evidence="8">Binds 2 manganese ions per subunit.</text>
</comment>
<feature type="binding site" evidence="8">
    <location>
        <position position="276"/>
    </location>
    <ligand>
        <name>Mn(2+)</name>
        <dbReference type="ChEBI" id="CHEBI:29035"/>
        <label>1</label>
    </ligand>
</feature>
<feature type="binding site" evidence="8">
    <location>
        <position position="355"/>
    </location>
    <ligand>
        <name>Mn(2+)</name>
        <dbReference type="ChEBI" id="CHEBI:29035"/>
        <label>2</label>
    </ligand>
</feature>
<reference evidence="10 11" key="1">
    <citation type="journal article" date="2013" name="Genome Biol. Evol.">
        <title>Sequence context of indel mutations and their effect on protein evolution in a bacterial endosymbiont.</title>
        <authorList>
            <person name="Williams L.E."/>
            <person name="Wernegreen J.J."/>
        </authorList>
    </citation>
    <scope>NUCLEOTIDE SEQUENCE [LARGE SCALE GENOMIC DNA]</scope>
    <source>
        <strain evidence="10 11">640</strain>
    </source>
</reference>
<dbReference type="EMBL" id="CP003903">
    <property type="protein sequence ID" value="AGC03325.1"/>
    <property type="molecule type" value="Genomic_DNA"/>
</dbReference>
<evidence type="ECO:0000256" key="2">
    <source>
        <dbReference type="ARBA" id="ARBA00000967"/>
    </source>
</evidence>
<proteinExistence type="inferred from homology"/>
<dbReference type="InterPro" id="IPR000819">
    <property type="entry name" value="Peptidase_M17_C"/>
</dbReference>
<evidence type="ECO:0000259" key="9">
    <source>
        <dbReference type="PROSITE" id="PS00631"/>
    </source>
</evidence>
<evidence type="ECO:0000256" key="3">
    <source>
        <dbReference type="ARBA" id="ARBA00009528"/>
    </source>
</evidence>
<comment type="catalytic activity">
    <reaction evidence="2 8">
        <text>Release of an N-terminal amino acid, preferentially leucine, but not glutamic or aspartic acids.</text>
        <dbReference type="EC" id="3.4.11.10"/>
    </reaction>
</comment>
<evidence type="ECO:0000313" key="10">
    <source>
        <dbReference type="EMBL" id="AGC03325.1"/>
    </source>
</evidence>
<dbReference type="SUPFAM" id="SSF52949">
    <property type="entry name" value="Macro domain-like"/>
    <property type="match status" value="1"/>
</dbReference>
<comment type="similarity">
    <text evidence="3 8">Belongs to the peptidase M17 family.</text>
</comment>
<keyword evidence="8" id="KW-0479">Metal-binding</keyword>
<organism evidence="10 11">
    <name type="scientific">Candidatus Blochmanniella chromaiodes str. 640</name>
    <dbReference type="NCBI Taxonomy" id="1240471"/>
    <lineage>
        <taxon>Bacteria</taxon>
        <taxon>Pseudomonadati</taxon>
        <taxon>Pseudomonadota</taxon>
        <taxon>Gammaproteobacteria</taxon>
        <taxon>Enterobacterales</taxon>
        <taxon>Enterobacteriaceae</taxon>
        <taxon>ant endosymbionts</taxon>
        <taxon>Candidatus Blochmanniella</taxon>
    </lineage>
</organism>
<dbReference type="InterPro" id="IPR008283">
    <property type="entry name" value="Peptidase_M17_N"/>
</dbReference>
<evidence type="ECO:0000313" key="11">
    <source>
        <dbReference type="Proteomes" id="UP000011067"/>
    </source>
</evidence>
<dbReference type="Gene3D" id="3.40.220.10">
    <property type="entry name" value="Leucine Aminopeptidase, subunit E, domain 1"/>
    <property type="match status" value="1"/>
</dbReference>
<dbReference type="HAMAP" id="MF_00181">
    <property type="entry name" value="Cytosol_peptidase_M17"/>
    <property type="match status" value="1"/>
</dbReference>
<evidence type="ECO:0000256" key="1">
    <source>
        <dbReference type="ARBA" id="ARBA00000135"/>
    </source>
</evidence>
<dbReference type="PRINTS" id="PR00481">
    <property type="entry name" value="LAMNOPPTDASE"/>
</dbReference>
<name>A0ABM5NCL4_9ENTR</name>
<dbReference type="RefSeq" id="WP_015344341.1">
    <property type="nucleotide sequence ID" value="NC_020075.1"/>
</dbReference>
<dbReference type="Pfam" id="PF02789">
    <property type="entry name" value="Peptidase_M17_N"/>
    <property type="match status" value="1"/>
</dbReference>
<comment type="function">
    <text evidence="8">Presumably involved in the processing and regular turnover of intracellular proteins. Catalyzes the removal of unsubstituted N-terminal amino acids from various peptides.</text>
</comment>
<keyword evidence="7 8" id="KW-0464">Manganese</keyword>
<gene>
    <name evidence="8 10" type="primary">pepA</name>
    <name evidence="10" type="ORF">BCHRO640_035</name>
</gene>
<feature type="binding site" evidence="8">
    <location>
        <position position="294"/>
    </location>
    <ligand>
        <name>Mn(2+)</name>
        <dbReference type="ChEBI" id="CHEBI:29035"/>
        <label>2</label>
    </ligand>
</feature>
<feature type="binding site" evidence="8">
    <location>
        <position position="353"/>
    </location>
    <ligand>
        <name>Mn(2+)</name>
        <dbReference type="ChEBI" id="CHEBI:29035"/>
        <label>1</label>
    </ligand>
</feature>
<accession>A0ABM5NCL4</accession>
<evidence type="ECO:0000256" key="6">
    <source>
        <dbReference type="ARBA" id="ARBA00022801"/>
    </source>
</evidence>
<dbReference type="PANTHER" id="PTHR11963:SF23">
    <property type="entry name" value="CYTOSOL AMINOPEPTIDASE"/>
    <property type="match status" value="1"/>
</dbReference>
<dbReference type="InterPro" id="IPR011356">
    <property type="entry name" value="Leucine_aapep/pepB"/>
</dbReference>
<evidence type="ECO:0000256" key="5">
    <source>
        <dbReference type="ARBA" id="ARBA00022670"/>
    </source>
</evidence>
<dbReference type="Pfam" id="PF00883">
    <property type="entry name" value="Peptidase_M17"/>
    <property type="match status" value="1"/>
</dbReference>
<dbReference type="Gene3D" id="3.40.630.10">
    <property type="entry name" value="Zn peptidases"/>
    <property type="match status" value="1"/>
</dbReference>
<dbReference type="EC" id="3.4.11.1" evidence="8"/>
<keyword evidence="4 8" id="KW-0031">Aminopeptidase</keyword>
<feature type="binding site" evidence="8">
    <location>
        <position position="355"/>
    </location>
    <ligand>
        <name>Mn(2+)</name>
        <dbReference type="ChEBI" id="CHEBI:29035"/>
        <label>1</label>
    </ligand>
</feature>
<keyword evidence="6 8" id="KW-0378">Hydrolase</keyword>
<keyword evidence="5 8" id="KW-0645">Protease</keyword>
<feature type="binding site" evidence="8">
    <location>
        <position position="271"/>
    </location>
    <ligand>
        <name>Mn(2+)</name>
        <dbReference type="ChEBI" id="CHEBI:29035"/>
        <label>2</label>
    </ligand>
</feature>
<feature type="binding site" evidence="8">
    <location>
        <position position="276"/>
    </location>
    <ligand>
        <name>Mn(2+)</name>
        <dbReference type="ChEBI" id="CHEBI:29035"/>
        <label>2</label>
    </ligand>
</feature>
<keyword evidence="8" id="KW-0963">Cytoplasm</keyword>
<dbReference type="EC" id="3.4.11.10" evidence="8"/>
<dbReference type="PROSITE" id="PS00631">
    <property type="entry name" value="CYTOSOL_AP"/>
    <property type="match status" value="1"/>
</dbReference>
<comment type="catalytic activity">
    <reaction evidence="1 8">
        <text>Release of an N-terminal amino acid, Xaa-|-Yaa-, in which Xaa is preferably Leu, but may be other amino acids including Pro although not Arg or Lys, and Yaa may be Pro. Amino acid amides and methyl esters are also readily hydrolyzed, but rates on arylamides are exceedingly low.</text>
        <dbReference type="EC" id="3.4.11.1"/>
    </reaction>
</comment>
<protein>
    <recommendedName>
        <fullName evidence="8">Probable cytosol aminopeptidase</fullName>
        <ecNumber evidence="8">3.4.11.1</ecNumber>
    </recommendedName>
    <alternativeName>
        <fullName evidence="8">Leucine aminopeptidase</fullName>
        <shortName evidence="8">LAP</shortName>
        <ecNumber evidence="8">3.4.11.10</ecNumber>
    </alternativeName>
    <alternativeName>
        <fullName evidence="8">Leucyl aminopeptidase</fullName>
    </alternativeName>
</protein>
<sequence length="503" mass="56023">MIKFNVTSGHQELYPDSCIITGTFEELNLFPSTKKIDDVSKGYISSLLRRGALHGKVAQTLLLYDVPHLHNRQILLVGCGKKSDFDENCYRKLIRKITILCKEIPIIRILLFLSELNIKGYDNYWKIRQTMEIVNEELYVFNKFKNSKKTTLNKSLNEIILHIPNENELGCCKKSIRDGLSIVHGIKIAKDLGNMPPNFCTPDYFVNQVNELSNCDNVTINIINALEMKKLGMNAYLAVGKGSNYAPAMPIIKYRGHPEGSNIPPIVLIGKGLTFDSGGISIKESNKMDEMKYDMCGAAVVYAIMRIAIELNLPLNIIGILAICENMISHTSFRPGDILTTLSGKTVEVLNTDAEGRLVLCDALTYAERYKPDVVIDIATLTGACVIALGHHFSGLMSNNKNLADELILAGQQSKDYVWKLPLDEMFQKQLKSTCADMTNVGGRPGGAITAGCFLHQFAYKYRWAHLDIAGTAWVSDYCDKSATGRPVALLSQYLINRSSHKI</sequence>
<evidence type="ECO:0000256" key="4">
    <source>
        <dbReference type="ARBA" id="ARBA00022438"/>
    </source>
</evidence>
<dbReference type="Proteomes" id="UP000011067">
    <property type="component" value="Chromosome"/>
</dbReference>
<evidence type="ECO:0000256" key="8">
    <source>
        <dbReference type="HAMAP-Rule" id="MF_00181"/>
    </source>
</evidence>
<dbReference type="PANTHER" id="PTHR11963">
    <property type="entry name" value="LEUCINE AMINOPEPTIDASE-RELATED"/>
    <property type="match status" value="1"/>
</dbReference>